<evidence type="ECO:0000313" key="2">
    <source>
        <dbReference type="EMBL" id="SHJ14126.1"/>
    </source>
</evidence>
<dbReference type="Proteomes" id="UP000184396">
    <property type="component" value="Unassembled WGS sequence"/>
</dbReference>
<dbReference type="InterPro" id="IPR045800">
    <property type="entry name" value="HMBD"/>
</dbReference>
<dbReference type="Pfam" id="PF19335">
    <property type="entry name" value="HMBD"/>
    <property type="match status" value="1"/>
</dbReference>
<accession>A0A1M6GW23</accession>
<proteinExistence type="predicted"/>
<keyword evidence="3" id="KW-1185">Reference proteome</keyword>
<dbReference type="OrthoDB" id="1523860at2"/>
<feature type="domain" description="Heavy metal binding" evidence="1">
    <location>
        <begin position="50"/>
        <end position="78"/>
    </location>
</feature>
<dbReference type="GO" id="GO:0046872">
    <property type="term" value="F:metal ion binding"/>
    <property type="evidence" value="ECO:0007669"/>
    <property type="project" value="InterPro"/>
</dbReference>
<organism evidence="2 3">
    <name type="scientific">Algibacter luteus</name>
    <dbReference type="NCBI Taxonomy" id="1178825"/>
    <lineage>
        <taxon>Bacteria</taxon>
        <taxon>Pseudomonadati</taxon>
        <taxon>Bacteroidota</taxon>
        <taxon>Flavobacteriia</taxon>
        <taxon>Flavobacteriales</taxon>
        <taxon>Flavobacteriaceae</taxon>
        <taxon>Algibacter</taxon>
    </lineage>
</organism>
<dbReference type="eggNOG" id="ENOG5033BRX">
    <property type="taxonomic scope" value="Bacteria"/>
</dbReference>
<sequence>MKKVILVLAISLGISVFFTSCRDTKKKENNTEMHENHKHDTNETAMHDAYQCPMDCEDGKTYDKEGACPVCNMDLKKVEKQ</sequence>
<dbReference type="RefSeq" id="WP_019388589.1">
    <property type="nucleotide sequence ID" value="NZ_ALIH01000015.1"/>
</dbReference>
<dbReference type="PROSITE" id="PS51257">
    <property type="entry name" value="PROKAR_LIPOPROTEIN"/>
    <property type="match status" value="1"/>
</dbReference>
<protein>
    <recommendedName>
        <fullName evidence="1">Heavy metal binding domain-containing protein</fullName>
    </recommendedName>
</protein>
<gene>
    <name evidence="2" type="ORF">SAMN05216261_2915</name>
</gene>
<dbReference type="AlphaFoldDB" id="A0A1M6GW23"/>
<dbReference type="STRING" id="1178825.SAMN05216261_2915"/>
<evidence type="ECO:0000259" key="1">
    <source>
        <dbReference type="Pfam" id="PF19335"/>
    </source>
</evidence>
<reference evidence="2 3" key="1">
    <citation type="submission" date="2016-11" db="EMBL/GenBank/DDBJ databases">
        <authorList>
            <person name="Jaros S."/>
            <person name="Januszkiewicz K."/>
            <person name="Wedrychowicz H."/>
        </authorList>
    </citation>
    <scope>NUCLEOTIDE SEQUENCE [LARGE SCALE GENOMIC DNA]</scope>
    <source>
        <strain evidence="2 3">CGMCC 1.12213</strain>
    </source>
</reference>
<evidence type="ECO:0000313" key="3">
    <source>
        <dbReference type="Proteomes" id="UP000184396"/>
    </source>
</evidence>
<dbReference type="EMBL" id="FQYK01000010">
    <property type="protein sequence ID" value="SHJ14126.1"/>
    <property type="molecule type" value="Genomic_DNA"/>
</dbReference>
<name>A0A1M6GW23_9FLAO</name>